<comment type="caution">
    <text evidence="2">The sequence shown here is derived from an EMBL/GenBank/DDBJ whole genome shotgun (WGS) entry which is preliminary data.</text>
</comment>
<feature type="chain" id="PRO_5046085297" evidence="1">
    <location>
        <begin position="28"/>
        <end position="322"/>
    </location>
</feature>
<proteinExistence type="predicted"/>
<feature type="signal peptide" evidence="1">
    <location>
        <begin position="1"/>
        <end position="27"/>
    </location>
</feature>
<gene>
    <name evidence="2" type="ORF">ACFO6Q_10460</name>
</gene>
<name>A0ABV9QTP2_9GAMM</name>
<accession>A0ABV9QTP2</accession>
<evidence type="ECO:0000256" key="1">
    <source>
        <dbReference type="SAM" id="SignalP"/>
    </source>
</evidence>
<dbReference type="EMBL" id="JBHSHD010000007">
    <property type="protein sequence ID" value="MFC4820748.1"/>
    <property type="molecule type" value="Genomic_DNA"/>
</dbReference>
<organism evidence="2 3">
    <name type="scientific">Dokdonella ginsengisoli</name>
    <dbReference type="NCBI Taxonomy" id="363846"/>
    <lineage>
        <taxon>Bacteria</taxon>
        <taxon>Pseudomonadati</taxon>
        <taxon>Pseudomonadota</taxon>
        <taxon>Gammaproteobacteria</taxon>
        <taxon>Lysobacterales</taxon>
        <taxon>Rhodanobacteraceae</taxon>
        <taxon>Dokdonella</taxon>
    </lineage>
</organism>
<sequence>MKFDPVSHRPWWCAFLLAWALPLAAIAAEPQLPDFTYQGQLQRNGAPANGAFDLSFALFDAASGGNQVGAAIDEADYPVEDGLFTISLAFPGAFNGTQLWLQVSVDGIPMLPRQPVATTPVAQYTLSGAIGPAGGDLSGSFPNPAIAPGAVTSAKIASGAVTGGKLAADSVFGSNIADGAIGSADIASGAVGSSEIAAGAVGESELADGAVTANKLANGAVGTAKLANDSVTRGKIAGGYSNGAISVTLGADSCNDYDISVGGVQPGDIPFFALQAGGSLPSKMLVMPMKVAAAGLVKTRICNFASTTQSAANVPVYILTLR</sequence>
<keyword evidence="3" id="KW-1185">Reference proteome</keyword>
<protein>
    <submittedName>
        <fullName evidence="2">Uncharacterized protein</fullName>
    </submittedName>
</protein>
<reference evidence="3" key="1">
    <citation type="journal article" date="2019" name="Int. J. Syst. Evol. Microbiol.">
        <title>The Global Catalogue of Microorganisms (GCM) 10K type strain sequencing project: providing services to taxonomists for standard genome sequencing and annotation.</title>
        <authorList>
            <consortium name="The Broad Institute Genomics Platform"/>
            <consortium name="The Broad Institute Genome Sequencing Center for Infectious Disease"/>
            <person name="Wu L."/>
            <person name="Ma J."/>
        </authorList>
    </citation>
    <scope>NUCLEOTIDE SEQUENCE [LARGE SCALE GENOMIC DNA]</scope>
    <source>
        <strain evidence="3">CCUG 30340</strain>
    </source>
</reference>
<evidence type="ECO:0000313" key="3">
    <source>
        <dbReference type="Proteomes" id="UP001595886"/>
    </source>
</evidence>
<keyword evidence="1" id="KW-0732">Signal</keyword>
<dbReference type="RefSeq" id="WP_380020707.1">
    <property type="nucleotide sequence ID" value="NZ_JBHSHD010000007.1"/>
</dbReference>
<dbReference type="Proteomes" id="UP001595886">
    <property type="component" value="Unassembled WGS sequence"/>
</dbReference>
<evidence type="ECO:0000313" key="2">
    <source>
        <dbReference type="EMBL" id="MFC4820748.1"/>
    </source>
</evidence>